<proteinExistence type="predicted"/>
<evidence type="ECO:0000313" key="2">
    <source>
        <dbReference type="EMBL" id="NDU96514.1"/>
    </source>
</evidence>
<evidence type="ECO:0000259" key="1">
    <source>
        <dbReference type="Pfam" id="PF12680"/>
    </source>
</evidence>
<dbReference type="Proteomes" id="UP000474175">
    <property type="component" value="Unassembled WGS sequence"/>
</dbReference>
<feature type="domain" description="SnoaL-like" evidence="1">
    <location>
        <begin position="11"/>
        <end position="108"/>
    </location>
</feature>
<comment type="caution">
    <text evidence="2">The sequence shown here is derived from an EMBL/GenBank/DDBJ whole genome shotgun (WGS) entry which is preliminary data.</text>
</comment>
<organism evidence="2 3">
    <name type="scientific">Spirosoma terrae</name>
    <dbReference type="NCBI Taxonomy" id="1968276"/>
    <lineage>
        <taxon>Bacteria</taxon>
        <taxon>Pseudomonadati</taxon>
        <taxon>Bacteroidota</taxon>
        <taxon>Cytophagia</taxon>
        <taxon>Cytophagales</taxon>
        <taxon>Cytophagaceae</taxon>
        <taxon>Spirosoma</taxon>
    </lineage>
</organism>
<dbReference type="AlphaFoldDB" id="A0A6L9L7H4"/>
<dbReference type="RefSeq" id="WP_163950810.1">
    <property type="nucleotide sequence ID" value="NZ_JAAFZH010000007.1"/>
</dbReference>
<dbReference type="Pfam" id="PF12680">
    <property type="entry name" value="SnoaL_2"/>
    <property type="match status" value="1"/>
</dbReference>
<gene>
    <name evidence="2" type="ORF">GK108_16655</name>
</gene>
<protein>
    <recommendedName>
        <fullName evidence="1">SnoaL-like domain-containing protein</fullName>
    </recommendedName>
</protein>
<keyword evidence="3" id="KW-1185">Reference proteome</keyword>
<dbReference type="SUPFAM" id="SSF54427">
    <property type="entry name" value="NTF2-like"/>
    <property type="match status" value="2"/>
</dbReference>
<dbReference type="PANTHER" id="PTHR38436:SF1">
    <property type="entry name" value="ESTER CYCLASE"/>
    <property type="match status" value="1"/>
</dbReference>
<dbReference type="InterPro" id="IPR032710">
    <property type="entry name" value="NTF2-like_dom_sf"/>
</dbReference>
<reference evidence="2 3" key="1">
    <citation type="submission" date="2020-02" db="EMBL/GenBank/DDBJ databases">
        <title>Draft genome sequence of two Spirosoma agri KCTC 52727 and Spirosoma terrae KCTC 52035.</title>
        <authorList>
            <person name="Rojas J."/>
            <person name="Ambika Manirajan B."/>
            <person name="Suarez C."/>
            <person name="Ratering S."/>
            <person name="Schnell S."/>
        </authorList>
    </citation>
    <scope>NUCLEOTIDE SEQUENCE [LARGE SCALE GENOMIC DNA]</scope>
    <source>
        <strain evidence="2 3">KCTC 52035</strain>
    </source>
</reference>
<dbReference type="GO" id="GO:0030638">
    <property type="term" value="P:polyketide metabolic process"/>
    <property type="evidence" value="ECO:0007669"/>
    <property type="project" value="InterPro"/>
</dbReference>
<name>A0A6L9L7H4_9BACT</name>
<dbReference type="PANTHER" id="PTHR38436">
    <property type="entry name" value="POLYKETIDE CYCLASE SNOAL-LIKE DOMAIN"/>
    <property type="match status" value="1"/>
</dbReference>
<dbReference type="InterPro" id="IPR037401">
    <property type="entry name" value="SnoaL-like"/>
</dbReference>
<evidence type="ECO:0000313" key="3">
    <source>
        <dbReference type="Proteomes" id="UP000474175"/>
    </source>
</evidence>
<accession>A0A6L9L7H4</accession>
<dbReference type="InterPro" id="IPR009959">
    <property type="entry name" value="Cyclase_SnoaL-like"/>
</dbReference>
<dbReference type="Gene3D" id="3.10.450.50">
    <property type="match status" value="2"/>
</dbReference>
<dbReference type="EMBL" id="JAAFZH010000007">
    <property type="protein sequence ID" value="NDU96514.1"/>
    <property type="molecule type" value="Genomic_DNA"/>
</dbReference>
<sequence length="255" mass="28639">MNQNTSNKSIVRDFYRRAIGQGDIAFAEQIIADAYIQHSPMVKAGKSGLMESLAYLKKMPRPANPTKPFMRLIAEGDYVVTNTSFNLGGKQKAVVDIFRFQDGKIVEHWDAIQDQPEVSLNGNAMMDGDEEVEAGGVDKANKQLVTELYEQVFVGRKLDQLNWYVSSSLQQHNPTVANGITGLRNYIANGREVSYEKVHRVIGEGSFVVVQAEGKWYSQPAVFYDIFRVDNGKVVEQWSVYQTIPAQMPHENGMI</sequence>